<dbReference type="Gene3D" id="3.40.50.1980">
    <property type="entry name" value="Nitrogenase molybdenum iron protein domain"/>
    <property type="match status" value="2"/>
</dbReference>
<comment type="caution">
    <text evidence="3">The sequence shown here is derived from an EMBL/GenBank/DDBJ whole genome shotgun (WGS) entry which is preliminary data.</text>
</comment>
<accession>A0A8J3DN97</accession>
<name>A0A8J3DN97_9HYPH</name>
<reference evidence="3" key="2">
    <citation type="submission" date="2020-09" db="EMBL/GenBank/DDBJ databases">
        <authorList>
            <person name="Sun Q."/>
            <person name="Kim S."/>
        </authorList>
    </citation>
    <scope>NUCLEOTIDE SEQUENCE</scope>
    <source>
        <strain evidence="3">KCTC 42249</strain>
    </source>
</reference>
<dbReference type="Pfam" id="PF01497">
    <property type="entry name" value="Peripla_BP_2"/>
    <property type="match status" value="1"/>
</dbReference>
<evidence type="ECO:0000256" key="1">
    <source>
        <dbReference type="SAM" id="SignalP"/>
    </source>
</evidence>
<feature type="domain" description="Fe/B12 periplasmic-binding" evidence="2">
    <location>
        <begin position="34"/>
        <end position="287"/>
    </location>
</feature>
<dbReference type="SUPFAM" id="SSF53807">
    <property type="entry name" value="Helical backbone' metal receptor"/>
    <property type="match status" value="1"/>
</dbReference>
<gene>
    <name evidence="3" type="ORF">GCM10016234_08420</name>
</gene>
<dbReference type="CDD" id="cd01149">
    <property type="entry name" value="HutB"/>
    <property type="match status" value="1"/>
</dbReference>
<dbReference type="Proteomes" id="UP000630142">
    <property type="component" value="Unassembled WGS sequence"/>
</dbReference>
<evidence type="ECO:0000313" key="3">
    <source>
        <dbReference type="EMBL" id="GHD08664.1"/>
    </source>
</evidence>
<dbReference type="InterPro" id="IPR050902">
    <property type="entry name" value="ABC_Transporter_SBP"/>
</dbReference>
<evidence type="ECO:0000259" key="2">
    <source>
        <dbReference type="PROSITE" id="PS50983"/>
    </source>
</evidence>
<feature type="chain" id="PRO_5035272495" evidence="1">
    <location>
        <begin position="24"/>
        <end position="287"/>
    </location>
</feature>
<organism evidence="3 4">
    <name type="scientific">Tianweitania populi</name>
    <dbReference type="NCBI Taxonomy" id="1607949"/>
    <lineage>
        <taxon>Bacteria</taxon>
        <taxon>Pseudomonadati</taxon>
        <taxon>Pseudomonadota</taxon>
        <taxon>Alphaproteobacteria</taxon>
        <taxon>Hyphomicrobiales</taxon>
        <taxon>Phyllobacteriaceae</taxon>
        <taxon>Tianweitania</taxon>
    </lineage>
</organism>
<dbReference type="EMBL" id="BMZQ01000001">
    <property type="protein sequence ID" value="GHD08664.1"/>
    <property type="molecule type" value="Genomic_DNA"/>
</dbReference>
<dbReference type="PROSITE" id="PS50983">
    <property type="entry name" value="FE_B12_PBP"/>
    <property type="match status" value="1"/>
</dbReference>
<evidence type="ECO:0000313" key="4">
    <source>
        <dbReference type="Proteomes" id="UP000630142"/>
    </source>
</evidence>
<dbReference type="InterPro" id="IPR002491">
    <property type="entry name" value="ABC_transptr_periplasmic_BD"/>
</dbReference>
<dbReference type="AlphaFoldDB" id="A0A8J3DN97"/>
<dbReference type="PANTHER" id="PTHR30535:SF4">
    <property type="entry name" value="HEMIN-BINDING PERIPLASMIC PROTEIN HMUT"/>
    <property type="match status" value="1"/>
</dbReference>
<dbReference type="RefSeq" id="WP_189501886.1">
    <property type="nucleotide sequence ID" value="NZ_BMZQ01000001.1"/>
</dbReference>
<dbReference type="PANTHER" id="PTHR30535">
    <property type="entry name" value="VITAMIN B12-BINDING PROTEIN"/>
    <property type="match status" value="1"/>
</dbReference>
<feature type="signal peptide" evidence="1">
    <location>
        <begin position="1"/>
        <end position="23"/>
    </location>
</feature>
<reference evidence="3" key="1">
    <citation type="journal article" date="2014" name="Int. J. Syst. Evol. Microbiol.">
        <title>Complete genome sequence of Corynebacterium casei LMG S-19264T (=DSM 44701T), isolated from a smear-ripened cheese.</title>
        <authorList>
            <consortium name="US DOE Joint Genome Institute (JGI-PGF)"/>
            <person name="Walter F."/>
            <person name="Albersmeier A."/>
            <person name="Kalinowski J."/>
            <person name="Ruckert C."/>
        </authorList>
    </citation>
    <scope>NUCLEOTIDE SEQUENCE</scope>
    <source>
        <strain evidence="3">KCTC 42249</strain>
    </source>
</reference>
<sequence length="287" mass="29928">MRSFSLTALALLAFVSTPPATHATEVETVPNAQRVVAVGGSITEIVYELGEQKRLVARDSTSLYPQEALTLPDIGYMRQLPTEGVMSVDPDAILLLNGSGPPEAIEVLKKASVPLVGIPDRFSREGIVDKVKAVGHALGVDAKAEALAAKLDAEIASAEKTAAEAKEKKRVLFILSAPGGKIMASGQGTAADGIIAMAGAENVMSAFKGYKQVTDEAIITAAPDVILMMDRGDHGASDEQLFSHPALAETPAGKTKKVIRMEGTYLIGFGPRTAGAVRDLAAALAKP</sequence>
<keyword evidence="4" id="KW-1185">Reference proteome</keyword>
<proteinExistence type="predicted"/>
<keyword evidence="1" id="KW-0732">Signal</keyword>
<protein>
    <submittedName>
        <fullName evidence="3">Hemin ABC transporter substrate-binding protein</fullName>
    </submittedName>
</protein>